<dbReference type="AlphaFoldDB" id="A0A812XCK5"/>
<name>A0A812XCK5_SYMPI</name>
<gene>
    <name evidence="1" type="primary">HERC1</name>
    <name evidence="1" type="ORF">SPIL2461_LOCUS20704</name>
</gene>
<dbReference type="OrthoDB" id="427572at2759"/>
<evidence type="ECO:0000313" key="2">
    <source>
        <dbReference type="Proteomes" id="UP000649617"/>
    </source>
</evidence>
<keyword evidence="2" id="KW-1185">Reference proteome</keyword>
<dbReference type="Proteomes" id="UP000649617">
    <property type="component" value="Unassembled WGS sequence"/>
</dbReference>
<accession>A0A812XCK5</accession>
<sequence length="112" mass="11856">MTGSASRLWLSESEVVTWGDDSEGADSSKVRQDLHDVVDVKSSHSAFAAIRQDGSVITWGAGNFGGLGILAKDELRDVKEIESSYAAFAAIRGDGTVIAWGDDRYGGDCSSI</sequence>
<comment type="caution">
    <text evidence="1">The sequence shown here is derived from an EMBL/GenBank/DDBJ whole genome shotgun (WGS) entry which is preliminary data.</text>
</comment>
<reference evidence="1" key="1">
    <citation type="submission" date="2021-02" db="EMBL/GenBank/DDBJ databases">
        <authorList>
            <person name="Dougan E. K."/>
            <person name="Rhodes N."/>
            <person name="Thang M."/>
            <person name="Chan C."/>
        </authorList>
    </citation>
    <scope>NUCLEOTIDE SEQUENCE</scope>
</reference>
<dbReference type="SUPFAM" id="SSF50985">
    <property type="entry name" value="RCC1/BLIP-II"/>
    <property type="match status" value="1"/>
</dbReference>
<proteinExistence type="predicted"/>
<dbReference type="InterPro" id="IPR009091">
    <property type="entry name" value="RCC1/BLIP-II"/>
</dbReference>
<evidence type="ECO:0000313" key="1">
    <source>
        <dbReference type="EMBL" id="CAE7724547.1"/>
    </source>
</evidence>
<dbReference type="Gene3D" id="2.130.10.30">
    <property type="entry name" value="Regulator of chromosome condensation 1/beta-lactamase-inhibitor protein II"/>
    <property type="match status" value="1"/>
</dbReference>
<protein>
    <submittedName>
        <fullName evidence="1">HERC1 protein</fullName>
    </submittedName>
</protein>
<dbReference type="EMBL" id="CAJNIZ010045599">
    <property type="protein sequence ID" value="CAE7724547.1"/>
    <property type="molecule type" value="Genomic_DNA"/>
</dbReference>
<organism evidence="1 2">
    <name type="scientific">Symbiodinium pilosum</name>
    <name type="common">Dinoflagellate</name>
    <dbReference type="NCBI Taxonomy" id="2952"/>
    <lineage>
        <taxon>Eukaryota</taxon>
        <taxon>Sar</taxon>
        <taxon>Alveolata</taxon>
        <taxon>Dinophyceae</taxon>
        <taxon>Suessiales</taxon>
        <taxon>Symbiodiniaceae</taxon>
        <taxon>Symbiodinium</taxon>
    </lineage>
</organism>
<feature type="non-terminal residue" evidence="1">
    <location>
        <position position="112"/>
    </location>
</feature>